<name>A0A067MSU1_BOTB1</name>
<protein>
    <recommendedName>
        <fullName evidence="3">F-box domain-containing protein</fullName>
    </recommendedName>
</protein>
<dbReference type="AlphaFoldDB" id="A0A067MSU1"/>
<dbReference type="InParanoid" id="A0A067MSU1"/>
<proteinExistence type="predicted"/>
<gene>
    <name evidence="1" type="ORF">BOTBODRAFT_337971</name>
</gene>
<dbReference type="Proteomes" id="UP000027195">
    <property type="component" value="Unassembled WGS sequence"/>
</dbReference>
<sequence length="150" mass="16556">MESMDDLDVDQRVLWNLGRIFPMPLLDTVTLRLYGAGADCSGSTPAFANFLELHPNIREIALKCDAVQKLDLLVLTSSSCLCPLLETLRVWVGQRLDEATLMKVVESRTGCVEGGGTKHLRRVVFSLGEHSLLPSESTMAVLGERVALEW</sequence>
<dbReference type="HOGENOM" id="CLU_1740206_0_0_1"/>
<evidence type="ECO:0008006" key="3">
    <source>
        <dbReference type="Google" id="ProtNLM"/>
    </source>
</evidence>
<evidence type="ECO:0000313" key="2">
    <source>
        <dbReference type="Proteomes" id="UP000027195"/>
    </source>
</evidence>
<dbReference type="EMBL" id="KL198036">
    <property type="protein sequence ID" value="KDQ14656.1"/>
    <property type="molecule type" value="Genomic_DNA"/>
</dbReference>
<evidence type="ECO:0000313" key="1">
    <source>
        <dbReference type="EMBL" id="KDQ14656.1"/>
    </source>
</evidence>
<reference evidence="2" key="1">
    <citation type="journal article" date="2014" name="Proc. Natl. Acad. Sci. U.S.A.">
        <title>Extensive sampling of basidiomycete genomes demonstrates inadequacy of the white-rot/brown-rot paradigm for wood decay fungi.</title>
        <authorList>
            <person name="Riley R."/>
            <person name="Salamov A.A."/>
            <person name="Brown D.W."/>
            <person name="Nagy L.G."/>
            <person name="Floudas D."/>
            <person name="Held B.W."/>
            <person name="Levasseur A."/>
            <person name="Lombard V."/>
            <person name="Morin E."/>
            <person name="Otillar R."/>
            <person name="Lindquist E.A."/>
            <person name="Sun H."/>
            <person name="LaButti K.M."/>
            <person name="Schmutz J."/>
            <person name="Jabbour D."/>
            <person name="Luo H."/>
            <person name="Baker S.E."/>
            <person name="Pisabarro A.G."/>
            <person name="Walton J.D."/>
            <person name="Blanchette R.A."/>
            <person name="Henrissat B."/>
            <person name="Martin F."/>
            <person name="Cullen D."/>
            <person name="Hibbett D.S."/>
            <person name="Grigoriev I.V."/>
        </authorList>
    </citation>
    <scope>NUCLEOTIDE SEQUENCE [LARGE SCALE GENOMIC DNA]</scope>
    <source>
        <strain evidence="2">FD-172 SS1</strain>
    </source>
</reference>
<organism evidence="1 2">
    <name type="scientific">Botryobasidium botryosum (strain FD-172 SS1)</name>
    <dbReference type="NCBI Taxonomy" id="930990"/>
    <lineage>
        <taxon>Eukaryota</taxon>
        <taxon>Fungi</taxon>
        <taxon>Dikarya</taxon>
        <taxon>Basidiomycota</taxon>
        <taxon>Agaricomycotina</taxon>
        <taxon>Agaricomycetes</taxon>
        <taxon>Cantharellales</taxon>
        <taxon>Botryobasidiaceae</taxon>
        <taxon>Botryobasidium</taxon>
    </lineage>
</organism>
<accession>A0A067MSU1</accession>
<keyword evidence="2" id="KW-1185">Reference proteome</keyword>